<name>A0A975C3E9_9CAUL</name>
<dbReference type="GO" id="GO:0046417">
    <property type="term" value="P:chorismate metabolic process"/>
    <property type="evidence" value="ECO:0007669"/>
    <property type="project" value="InterPro"/>
</dbReference>
<accession>A0A975C3E9</accession>
<organism evidence="3 4">
    <name type="scientific">Brevundimonas goettingensis</name>
    <dbReference type="NCBI Taxonomy" id="2774190"/>
    <lineage>
        <taxon>Bacteria</taxon>
        <taxon>Pseudomonadati</taxon>
        <taxon>Pseudomonadota</taxon>
        <taxon>Alphaproteobacteria</taxon>
        <taxon>Caulobacterales</taxon>
        <taxon>Caulobacteraceae</taxon>
        <taxon>Brevundimonas</taxon>
    </lineage>
</organism>
<dbReference type="InterPro" id="IPR036979">
    <property type="entry name" value="CM_dom_sf"/>
</dbReference>
<dbReference type="Gene3D" id="1.20.59.10">
    <property type="entry name" value="Chorismate mutase"/>
    <property type="match status" value="1"/>
</dbReference>
<reference evidence="3" key="1">
    <citation type="submission" date="2020-09" db="EMBL/GenBank/DDBJ databases">
        <title>Brevundimonas sp. LVF2 isolated from a puddle in Goettingen, Germany.</title>
        <authorList>
            <person name="Friedrich I."/>
            <person name="Klassen A."/>
            <person name="Hannes N."/>
            <person name="Schneider D."/>
            <person name="Hertel R."/>
            <person name="Daniel R."/>
        </authorList>
    </citation>
    <scope>NUCLEOTIDE SEQUENCE</scope>
    <source>
        <strain evidence="3">LVF2</strain>
    </source>
</reference>
<evidence type="ECO:0000259" key="2">
    <source>
        <dbReference type="PROSITE" id="PS51168"/>
    </source>
</evidence>
<keyword evidence="4" id="KW-1185">Reference proteome</keyword>
<dbReference type="PROSITE" id="PS51168">
    <property type="entry name" value="CHORISMATE_MUT_2"/>
    <property type="match status" value="1"/>
</dbReference>
<gene>
    <name evidence="3" type="ORF">IFJ75_09920</name>
</gene>
<dbReference type="InterPro" id="IPR002701">
    <property type="entry name" value="CM_II_prokaryot"/>
</dbReference>
<dbReference type="Pfam" id="PF01817">
    <property type="entry name" value="CM_2"/>
    <property type="match status" value="1"/>
</dbReference>
<evidence type="ECO:0000313" key="3">
    <source>
        <dbReference type="EMBL" id="QTC93121.1"/>
    </source>
</evidence>
<dbReference type="RefSeq" id="WP_207932397.1">
    <property type="nucleotide sequence ID" value="NZ_CP062222.1"/>
</dbReference>
<dbReference type="EMBL" id="CP062222">
    <property type="protein sequence ID" value="QTC93121.1"/>
    <property type="molecule type" value="Genomic_DNA"/>
</dbReference>
<dbReference type="SMART" id="SM00830">
    <property type="entry name" value="CM_2"/>
    <property type="match status" value="1"/>
</dbReference>
<dbReference type="InterPro" id="IPR036263">
    <property type="entry name" value="Chorismate_II_sf"/>
</dbReference>
<proteinExistence type="predicted"/>
<dbReference type="EC" id="5.4.99.5" evidence="1"/>
<dbReference type="GO" id="GO:0004106">
    <property type="term" value="F:chorismate mutase activity"/>
    <property type="evidence" value="ECO:0007669"/>
    <property type="project" value="UniProtKB-EC"/>
</dbReference>
<evidence type="ECO:0000256" key="1">
    <source>
        <dbReference type="ARBA" id="ARBA00012404"/>
    </source>
</evidence>
<dbReference type="KEGG" id="bgoe:IFJ75_09920"/>
<dbReference type="SUPFAM" id="SSF48600">
    <property type="entry name" value="Chorismate mutase II"/>
    <property type="match status" value="1"/>
</dbReference>
<dbReference type="Proteomes" id="UP000663918">
    <property type="component" value="Chromosome"/>
</dbReference>
<feature type="domain" description="Chorismate mutase" evidence="2">
    <location>
        <begin position="26"/>
        <end position="117"/>
    </location>
</feature>
<dbReference type="AlphaFoldDB" id="A0A975C3E9"/>
<protein>
    <recommendedName>
        <fullName evidence="1">chorismate mutase</fullName>
        <ecNumber evidence="1">5.4.99.5</ecNumber>
    </recommendedName>
</protein>
<sequence>MTVSTLNPNSNLKQVWPADMNPADMTPEQMALTALRHEIDLIDDQILELFERRLAIAASVGKAKDAPHGPHTKLRPDREQTVLGRMLGQCQPENAEAVAGLWREIVGWGLARQGTLQVQVWAPNDPTRAFDGARQRFGMAADIRMVRDPQAALAFAAEGHGVAVLAVNTDDAWWVGLRREWSSLSVFDGFGLGGGQPTALAVGKIDPPALPTGRRVVVAAGGDAGDGGGARRWGLATDHGWTLALTDADLAPGEVEGCVGAIG</sequence>
<evidence type="ECO:0000313" key="4">
    <source>
        <dbReference type="Proteomes" id="UP000663918"/>
    </source>
</evidence>